<name>A0A0B5F0L5_STRA4</name>
<evidence type="ECO:0000313" key="1">
    <source>
        <dbReference type="EMBL" id="AJE83842.1"/>
    </source>
</evidence>
<dbReference type="KEGG" id="sals:SLNWT_3466"/>
<dbReference type="EMBL" id="CP010519">
    <property type="protein sequence ID" value="AJE83842.1"/>
    <property type="molecule type" value="Genomic_DNA"/>
</dbReference>
<protein>
    <submittedName>
        <fullName evidence="1">Uncharacterized protein</fullName>
    </submittedName>
</protein>
<keyword evidence="2" id="KW-1185">Reference proteome</keyword>
<organism evidence="1 2">
    <name type="scientific">Streptomyces albus (strain ATCC 21838 / DSM 41398 / FERM P-419 / JCM 4703 / NBRC 107858)</name>
    <dbReference type="NCBI Taxonomy" id="1081613"/>
    <lineage>
        <taxon>Bacteria</taxon>
        <taxon>Bacillati</taxon>
        <taxon>Actinomycetota</taxon>
        <taxon>Actinomycetes</taxon>
        <taxon>Kitasatosporales</taxon>
        <taxon>Streptomycetaceae</taxon>
        <taxon>Streptomyces</taxon>
    </lineage>
</organism>
<accession>A0A0B5F0L5</accession>
<evidence type="ECO:0000313" key="2">
    <source>
        <dbReference type="Proteomes" id="UP000031523"/>
    </source>
</evidence>
<reference evidence="1 2" key="1">
    <citation type="submission" date="2015-01" db="EMBL/GenBank/DDBJ databases">
        <title>Enhanced salinomycin production by adjusting the supply of polyketide extender units in Streptomyce albus DSM 41398.</title>
        <authorList>
            <person name="Lu C."/>
        </authorList>
    </citation>
    <scope>NUCLEOTIDE SEQUENCE [LARGE SCALE GENOMIC DNA]</scope>
    <source>
        <strain evidence="2">ATCC 21838 / DSM 41398 / FERM P-419 / JCM 4703 / NBRC 107858</strain>
    </source>
</reference>
<proteinExistence type="predicted"/>
<gene>
    <name evidence="1" type="ORF">SLNWT_3466</name>
</gene>
<dbReference type="Proteomes" id="UP000031523">
    <property type="component" value="Chromosome"/>
</dbReference>
<dbReference type="AlphaFoldDB" id="A0A0B5F0L5"/>
<sequence length="299" mass="33237">MPASEQVRNESETFAVALRKALRAGSLPLDRVCERLALRGVRITPATLSYWQCGRTRPERPESLRALEEVEALLDLPAGSLTALVGPPRPRRRPVAGGDFSAATYRVYGRDSWQEGLLGPRVTRVNRDLAFLLTQESLRLDEHGCIRTVRVHHVVKALRGGAQELGNFCELDGRPFEIVPHCGQLGEVVHGENSGALLRFGFGRKLEAGETAVVDYEILAGCCAAPRPFYLRGIRRVQDVYTLQVHFHPDRVPVRAVTHFQENFTAPRTRVRPVRLDGSGCAHLYRAKCPPGVHGLSWN</sequence>